<dbReference type="SUPFAM" id="SSF49870">
    <property type="entry name" value="Osmotin, thaumatin-like protein"/>
    <property type="match status" value="1"/>
</dbReference>
<protein>
    <submittedName>
        <fullName evidence="2">Uncharacterized protein</fullName>
    </submittedName>
</protein>
<reference evidence="2" key="1">
    <citation type="submission" date="2023-06" db="EMBL/GenBank/DDBJ databases">
        <authorList>
            <person name="Noh H."/>
        </authorList>
    </citation>
    <scope>NUCLEOTIDE SEQUENCE</scope>
    <source>
        <strain evidence="2">DUCC20226</strain>
    </source>
</reference>
<dbReference type="InterPro" id="IPR037176">
    <property type="entry name" value="Osmotin/thaumatin-like_sf"/>
</dbReference>
<comment type="caution">
    <text evidence="2">The sequence shown here is derived from an EMBL/GenBank/DDBJ whole genome shotgun (WGS) entry which is preliminary data.</text>
</comment>
<sequence>MNTIKTTILLYVTALTGPVFSAPQAVSEVVETAALPHSTSTSTAQSLVHDAVDGTRPTVVAQAAGNSTRLKERMDKPPEHLTIQIINSYGLEITTAHASNAGSPTPVGGAIQPGIIPNGTTASFAVPTGWAGNVAMNRANMSINGDVTLLEASFVVADGWDYAVAGVDVSHVNGFTVPIICECDGNWVAGCKKNLFNVKARNMKPPNAAINPLRADTSATSAKAFFAPCEGTAYTFPNDHAANSWGACQSGLISCCVGTACPASAPQA</sequence>
<proteinExistence type="predicted"/>
<keyword evidence="3" id="KW-1185">Reference proteome</keyword>
<gene>
    <name evidence="2" type="ORF">N8I77_003533</name>
</gene>
<dbReference type="EMBL" id="JAUJFL010000002">
    <property type="protein sequence ID" value="KAK2610076.1"/>
    <property type="molecule type" value="Genomic_DNA"/>
</dbReference>
<feature type="signal peptide" evidence="1">
    <location>
        <begin position="1"/>
        <end position="21"/>
    </location>
</feature>
<dbReference type="Proteomes" id="UP001265746">
    <property type="component" value="Unassembled WGS sequence"/>
</dbReference>
<evidence type="ECO:0000256" key="1">
    <source>
        <dbReference type="SAM" id="SignalP"/>
    </source>
</evidence>
<name>A0AAD9W7R8_PHOAM</name>
<evidence type="ECO:0000313" key="2">
    <source>
        <dbReference type="EMBL" id="KAK2610076.1"/>
    </source>
</evidence>
<accession>A0AAD9W7R8</accession>
<feature type="chain" id="PRO_5041910672" evidence="1">
    <location>
        <begin position="22"/>
        <end position="268"/>
    </location>
</feature>
<evidence type="ECO:0000313" key="3">
    <source>
        <dbReference type="Proteomes" id="UP001265746"/>
    </source>
</evidence>
<dbReference type="AlphaFoldDB" id="A0AAD9W7R8"/>
<organism evidence="2 3">
    <name type="scientific">Phomopsis amygdali</name>
    <name type="common">Fusicoccum amygdali</name>
    <dbReference type="NCBI Taxonomy" id="1214568"/>
    <lineage>
        <taxon>Eukaryota</taxon>
        <taxon>Fungi</taxon>
        <taxon>Dikarya</taxon>
        <taxon>Ascomycota</taxon>
        <taxon>Pezizomycotina</taxon>
        <taxon>Sordariomycetes</taxon>
        <taxon>Sordariomycetidae</taxon>
        <taxon>Diaporthales</taxon>
        <taxon>Diaporthaceae</taxon>
        <taxon>Diaporthe</taxon>
    </lineage>
</organism>
<keyword evidence="1" id="KW-0732">Signal</keyword>